<keyword evidence="3 7" id="KW-0812">Transmembrane</keyword>
<feature type="transmembrane region" description="Helical" evidence="7">
    <location>
        <begin position="43"/>
        <end position="63"/>
    </location>
</feature>
<feature type="compositionally biased region" description="Gly residues" evidence="6">
    <location>
        <begin position="11"/>
        <end position="20"/>
    </location>
</feature>
<evidence type="ECO:0000259" key="8">
    <source>
        <dbReference type="Pfam" id="PF06271"/>
    </source>
</evidence>
<dbReference type="InterPro" id="IPR016795">
    <property type="entry name" value="UCP021697"/>
</dbReference>
<dbReference type="PIRSF" id="PIRSF021697">
    <property type="entry name" value="UCP021697"/>
    <property type="match status" value="1"/>
</dbReference>
<comment type="caution">
    <text evidence="9">The sequence shown here is derived from an EMBL/GenBank/DDBJ whole genome shotgun (WGS) entry which is preliminary data.</text>
</comment>
<dbReference type="Proteomes" id="UP000722125">
    <property type="component" value="Unassembled WGS sequence"/>
</dbReference>
<dbReference type="PANTHER" id="PTHR36115:SF6">
    <property type="entry name" value="PROLINE-RICH ANTIGEN HOMOLOG"/>
    <property type="match status" value="1"/>
</dbReference>
<evidence type="ECO:0000313" key="9">
    <source>
        <dbReference type="EMBL" id="MBT0994828.1"/>
    </source>
</evidence>
<evidence type="ECO:0000256" key="1">
    <source>
        <dbReference type="ARBA" id="ARBA00004651"/>
    </source>
</evidence>
<dbReference type="InterPro" id="IPR051791">
    <property type="entry name" value="Pra-immunoreactive"/>
</dbReference>
<dbReference type="Pfam" id="PF06271">
    <property type="entry name" value="RDD"/>
    <property type="match status" value="1"/>
</dbReference>
<name>A0ABS5U093_9CELL</name>
<sequence length="165" mass="17082">MTTRENVGSWLEGGPGGDQGARGARLGLPAQGPGSAAGVGRRIVALVVDWTVCLAISATFFPADETATFLVRADSIVTLAVFALENLLLVGLLGFTLGHRLLGLRVRTAGYAPGGTPVSDDARAPGLVRGFVRTALLCLVIPAVVWDADGRGLHDRLAGTAIVRR</sequence>
<protein>
    <submittedName>
        <fullName evidence="9">RDD family protein</fullName>
    </submittedName>
</protein>
<reference evidence="9 10" key="1">
    <citation type="submission" date="2021-05" db="EMBL/GenBank/DDBJ databases">
        <title>Description of Cellulomonas sp. DKR-3 sp. nov.</title>
        <authorList>
            <person name="Dahal R.H."/>
            <person name="Chaudhary D.K."/>
        </authorList>
    </citation>
    <scope>NUCLEOTIDE SEQUENCE [LARGE SCALE GENOMIC DNA]</scope>
    <source>
        <strain evidence="9 10">DKR-3</strain>
    </source>
</reference>
<evidence type="ECO:0000256" key="7">
    <source>
        <dbReference type="SAM" id="Phobius"/>
    </source>
</evidence>
<keyword evidence="4 7" id="KW-1133">Transmembrane helix</keyword>
<organism evidence="9 10">
    <name type="scientific">Cellulomonas fulva</name>
    <dbReference type="NCBI Taxonomy" id="2835530"/>
    <lineage>
        <taxon>Bacteria</taxon>
        <taxon>Bacillati</taxon>
        <taxon>Actinomycetota</taxon>
        <taxon>Actinomycetes</taxon>
        <taxon>Micrococcales</taxon>
        <taxon>Cellulomonadaceae</taxon>
        <taxon>Cellulomonas</taxon>
    </lineage>
</organism>
<evidence type="ECO:0000313" key="10">
    <source>
        <dbReference type="Proteomes" id="UP000722125"/>
    </source>
</evidence>
<feature type="region of interest" description="Disordered" evidence="6">
    <location>
        <begin position="1"/>
        <end position="27"/>
    </location>
</feature>
<gene>
    <name evidence="9" type="ORF">KIN34_11105</name>
</gene>
<dbReference type="EMBL" id="JAHBOH010000001">
    <property type="protein sequence ID" value="MBT0994828.1"/>
    <property type="molecule type" value="Genomic_DNA"/>
</dbReference>
<dbReference type="InterPro" id="IPR010432">
    <property type="entry name" value="RDD"/>
</dbReference>
<feature type="transmembrane region" description="Helical" evidence="7">
    <location>
        <begin position="75"/>
        <end position="97"/>
    </location>
</feature>
<keyword evidence="5 7" id="KW-0472">Membrane</keyword>
<evidence type="ECO:0000256" key="3">
    <source>
        <dbReference type="ARBA" id="ARBA00022692"/>
    </source>
</evidence>
<accession>A0ABS5U093</accession>
<dbReference type="RefSeq" id="WP_214350388.1">
    <property type="nucleotide sequence ID" value="NZ_JAHBOH010000001.1"/>
</dbReference>
<proteinExistence type="predicted"/>
<comment type="subcellular location">
    <subcellularLocation>
        <location evidence="1">Cell membrane</location>
        <topology evidence="1">Multi-pass membrane protein</topology>
    </subcellularLocation>
</comment>
<keyword evidence="2" id="KW-1003">Cell membrane</keyword>
<evidence type="ECO:0000256" key="5">
    <source>
        <dbReference type="ARBA" id="ARBA00023136"/>
    </source>
</evidence>
<evidence type="ECO:0000256" key="4">
    <source>
        <dbReference type="ARBA" id="ARBA00022989"/>
    </source>
</evidence>
<feature type="domain" description="RDD" evidence="8">
    <location>
        <begin position="37"/>
        <end position="159"/>
    </location>
</feature>
<dbReference type="PANTHER" id="PTHR36115">
    <property type="entry name" value="PROLINE-RICH ANTIGEN HOMOLOG-RELATED"/>
    <property type="match status" value="1"/>
</dbReference>
<evidence type="ECO:0000256" key="6">
    <source>
        <dbReference type="SAM" id="MobiDB-lite"/>
    </source>
</evidence>
<evidence type="ECO:0000256" key="2">
    <source>
        <dbReference type="ARBA" id="ARBA00022475"/>
    </source>
</evidence>
<keyword evidence="10" id="KW-1185">Reference proteome</keyword>